<keyword evidence="2" id="KW-1185">Reference proteome</keyword>
<dbReference type="AlphaFoldDB" id="A0A0H2MH87"/>
<protein>
    <submittedName>
        <fullName evidence="1">Uncharacterized protein</fullName>
    </submittedName>
</protein>
<sequence length="66" mass="7617">MIRSSLILPSVLNNAEKADETKALDAINIFKKKQPKSTELSDREVVDIFRKSSNIKELNERLKHHK</sequence>
<dbReference type="Proteomes" id="UP000035444">
    <property type="component" value="Unassembled WGS sequence"/>
</dbReference>
<reference evidence="1 2" key="1">
    <citation type="submission" date="2015-03" db="EMBL/GenBank/DDBJ databases">
        <title>Genome Sequence of Kiloniella spongiae MEBiC09566, isolated from a marine sponge.</title>
        <authorList>
            <person name="Shao Z."/>
            <person name="Wang L."/>
            <person name="Li X."/>
        </authorList>
    </citation>
    <scope>NUCLEOTIDE SEQUENCE [LARGE SCALE GENOMIC DNA]</scope>
    <source>
        <strain evidence="1 2">MEBiC09566</strain>
    </source>
</reference>
<comment type="caution">
    <text evidence="1">The sequence shown here is derived from an EMBL/GenBank/DDBJ whole genome shotgun (WGS) entry which is preliminary data.</text>
</comment>
<dbReference type="EMBL" id="LAQL01000003">
    <property type="protein sequence ID" value="KLN61536.1"/>
    <property type="molecule type" value="Genomic_DNA"/>
</dbReference>
<gene>
    <name evidence="1" type="ORF">WH96_03935</name>
</gene>
<organism evidence="1 2">
    <name type="scientific">Kiloniella spongiae</name>
    <dbReference type="NCBI Taxonomy" id="1489064"/>
    <lineage>
        <taxon>Bacteria</taxon>
        <taxon>Pseudomonadati</taxon>
        <taxon>Pseudomonadota</taxon>
        <taxon>Alphaproteobacteria</taxon>
        <taxon>Rhodospirillales</taxon>
        <taxon>Kiloniellaceae</taxon>
        <taxon>Kiloniella</taxon>
    </lineage>
</organism>
<evidence type="ECO:0000313" key="1">
    <source>
        <dbReference type="EMBL" id="KLN61536.1"/>
    </source>
</evidence>
<dbReference type="RefSeq" id="WP_047762870.1">
    <property type="nucleotide sequence ID" value="NZ_LAQL01000003.1"/>
</dbReference>
<name>A0A0H2MH87_9PROT</name>
<proteinExistence type="predicted"/>
<dbReference type="STRING" id="1489064.WH96_03935"/>
<evidence type="ECO:0000313" key="2">
    <source>
        <dbReference type="Proteomes" id="UP000035444"/>
    </source>
</evidence>
<accession>A0A0H2MH87</accession>